<feature type="domain" description="HTH lysR-type" evidence="5">
    <location>
        <begin position="8"/>
        <end position="65"/>
    </location>
</feature>
<dbReference type="HOGENOM" id="CLU_039613_37_0_6"/>
<keyword evidence="3" id="KW-0238">DNA-binding</keyword>
<dbReference type="Gene3D" id="1.10.10.10">
    <property type="entry name" value="Winged helix-like DNA-binding domain superfamily/Winged helix DNA-binding domain"/>
    <property type="match status" value="1"/>
</dbReference>
<reference evidence="6 7" key="1">
    <citation type="journal article" date="2011" name="PLoS ONE">
        <title>The entomopathogenic bacterial endosymbionts xenorhabdus and photorhabdus: convergent lifestyles from divergent genomes.</title>
        <authorList>
            <person name="Chaston J.M."/>
            <person name="Suen G."/>
            <person name="Tucker S.L."/>
            <person name="Andersen A.W."/>
            <person name="Bhasin A."/>
            <person name="Bode E."/>
            <person name="Bode H.B."/>
            <person name="Brachmann A.O."/>
            <person name="Cowles C.E."/>
            <person name="Cowles K.N."/>
            <person name="Darby C."/>
            <person name="de Leon L."/>
            <person name="Drace K."/>
            <person name="Du Z."/>
            <person name="Givaudan A."/>
            <person name="Herbert Tran E.E."/>
            <person name="Jewell K.A."/>
            <person name="Knack J.J."/>
            <person name="Krasomil-Osterfeld K.C."/>
            <person name="Kukor R."/>
            <person name="Lanois A."/>
            <person name="Latreille P."/>
            <person name="Leimgruber N.K."/>
            <person name="Lipke C.M."/>
            <person name="Liu R."/>
            <person name="Lu X."/>
            <person name="Martens E.C."/>
            <person name="Marri P.R."/>
            <person name="Medigue C."/>
            <person name="Menard M.L."/>
            <person name="Miller N.M."/>
            <person name="Morales-Soto N."/>
            <person name="Norton S."/>
            <person name="Ogier J.C."/>
            <person name="Orchard S.S."/>
            <person name="Park D."/>
            <person name="Park Y."/>
            <person name="Qurollo B.A."/>
            <person name="Sugar D.R."/>
            <person name="Richards G.R."/>
            <person name="Rouy Z."/>
            <person name="Slominski B."/>
            <person name="Slominski K."/>
            <person name="Snyder H."/>
            <person name="Tjaden B.C."/>
            <person name="van der Hoeven R."/>
            <person name="Welch R.D."/>
            <person name="Wheeler C."/>
            <person name="Xiang B."/>
            <person name="Barbazuk B."/>
            <person name="Gaudriault S."/>
            <person name="Goodner B."/>
            <person name="Slater S.C."/>
            <person name="Forst S."/>
            <person name="Goldman B.S."/>
            <person name="Goodrich-Blair H."/>
        </authorList>
    </citation>
    <scope>NUCLEOTIDE SEQUENCE [LARGE SCALE GENOMIC DNA]</scope>
    <source>
        <strain evidence="7">ATCC 19061 / DSM 3370 / CCUG 14189 / LMG 1036 / NCIMB 9965 / AN6</strain>
    </source>
</reference>
<dbReference type="EMBL" id="FN667742">
    <property type="protein sequence ID" value="CBJ88770.1"/>
    <property type="molecule type" value="Genomic_DNA"/>
</dbReference>
<dbReference type="eggNOG" id="COG0583">
    <property type="taxonomic scope" value="Bacteria"/>
</dbReference>
<sequence length="292" mass="32001">MDFTGKIPPLNTLRAFAISGRQGSFRAAADEMCVTQGAVAQQVRSLEQHLGIALFHRQPRGLVLTPSGAAYLRDVTRAFDILTESTSRLLAQPNTVTISVTPTFAAKLLIPRLAEFHAELPEVGLRTVATEALSNFDRDQVDIAIRLTHMPFPSELETTLLFNQELVVVASPHLVGGLTLPLSIKQLQTLPLLHDAQNYWPFFLQSEEKQSGSAFNLTALALDAALAGQGVAVACRAFVAADIDAGRLLQVMDITKTLASSYFLVCKRAPAQREIVRSVWDWCVKRLCPPFH</sequence>
<evidence type="ECO:0000256" key="4">
    <source>
        <dbReference type="ARBA" id="ARBA00023163"/>
    </source>
</evidence>
<dbReference type="GO" id="GO:0043565">
    <property type="term" value="F:sequence-specific DNA binding"/>
    <property type="evidence" value="ECO:0007669"/>
    <property type="project" value="TreeGrafter"/>
</dbReference>
<keyword evidence="4" id="KW-0804">Transcription</keyword>
<dbReference type="InterPro" id="IPR036390">
    <property type="entry name" value="WH_DNA-bd_sf"/>
</dbReference>
<keyword evidence="2" id="KW-0805">Transcription regulation</keyword>
<dbReference type="Gene3D" id="3.40.190.10">
    <property type="entry name" value="Periplasmic binding protein-like II"/>
    <property type="match status" value="2"/>
</dbReference>
<evidence type="ECO:0000256" key="3">
    <source>
        <dbReference type="ARBA" id="ARBA00023125"/>
    </source>
</evidence>
<dbReference type="InterPro" id="IPR058163">
    <property type="entry name" value="LysR-type_TF_proteobact-type"/>
</dbReference>
<evidence type="ECO:0000313" key="6">
    <source>
        <dbReference type="EMBL" id="CBJ88770.1"/>
    </source>
</evidence>
<evidence type="ECO:0000256" key="1">
    <source>
        <dbReference type="ARBA" id="ARBA00009437"/>
    </source>
</evidence>
<dbReference type="KEGG" id="xne:XNC1_0699"/>
<evidence type="ECO:0000256" key="2">
    <source>
        <dbReference type="ARBA" id="ARBA00023015"/>
    </source>
</evidence>
<dbReference type="GO" id="GO:0006351">
    <property type="term" value="P:DNA-templated transcription"/>
    <property type="evidence" value="ECO:0007669"/>
    <property type="project" value="TreeGrafter"/>
</dbReference>
<evidence type="ECO:0000259" key="5">
    <source>
        <dbReference type="PROSITE" id="PS50931"/>
    </source>
</evidence>
<organism evidence="6 7">
    <name type="scientific">Xenorhabdus nematophila (strain ATCC 19061 / DSM 3370 / CCUG 14189 / LMG 1036 / NCIMB 9965 / AN6)</name>
    <dbReference type="NCBI Taxonomy" id="406817"/>
    <lineage>
        <taxon>Bacteria</taxon>
        <taxon>Pseudomonadati</taxon>
        <taxon>Pseudomonadota</taxon>
        <taxon>Gammaproteobacteria</taxon>
        <taxon>Enterobacterales</taxon>
        <taxon>Morganellaceae</taxon>
        <taxon>Xenorhabdus</taxon>
    </lineage>
</organism>
<dbReference type="STRING" id="406817.XNC1_0699"/>
<dbReference type="GO" id="GO:0003700">
    <property type="term" value="F:DNA-binding transcription factor activity"/>
    <property type="evidence" value="ECO:0007669"/>
    <property type="project" value="InterPro"/>
</dbReference>
<dbReference type="PRINTS" id="PR00039">
    <property type="entry name" value="HTHLYSR"/>
</dbReference>
<dbReference type="SUPFAM" id="SSF53850">
    <property type="entry name" value="Periplasmic binding protein-like II"/>
    <property type="match status" value="1"/>
</dbReference>
<dbReference type="InterPro" id="IPR005119">
    <property type="entry name" value="LysR_subst-bd"/>
</dbReference>
<dbReference type="InterPro" id="IPR036388">
    <property type="entry name" value="WH-like_DNA-bd_sf"/>
</dbReference>
<proteinExistence type="inferred from homology"/>
<comment type="similarity">
    <text evidence="1">Belongs to the LysR transcriptional regulatory family.</text>
</comment>
<dbReference type="SUPFAM" id="SSF46785">
    <property type="entry name" value="Winged helix' DNA-binding domain"/>
    <property type="match status" value="1"/>
</dbReference>
<dbReference type="Pfam" id="PF00126">
    <property type="entry name" value="HTH_1"/>
    <property type="match status" value="1"/>
</dbReference>
<dbReference type="PANTHER" id="PTHR30537">
    <property type="entry name" value="HTH-TYPE TRANSCRIPTIONAL REGULATOR"/>
    <property type="match status" value="1"/>
</dbReference>
<dbReference type="Proteomes" id="UP000008075">
    <property type="component" value="Chromosome"/>
</dbReference>
<gene>
    <name evidence="6" type="ordered locus">XNC1_0699</name>
</gene>
<evidence type="ECO:0000313" key="7">
    <source>
        <dbReference type="Proteomes" id="UP000008075"/>
    </source>
</evidence>
<name>D3VJL4_XENNA</name>
<dbReference type="AlphaFoldDB" id="D3VJL4"/>
<dbReference type="PROSITE" id="PS50931">
    <property type="entry name" value="HTH_LYSR"/>
    <property type="match status" value="1"/>
</dbReference>
<dbReference type="Pfam" id="PF03466">
    <property type="entry name" value="LysR_substrate"/>
    <property type="match status" value="1"/>
</dbReference>
<dbReference type="InterPro" id="IPR000847">
    <property type="entry name" value="LysR_HTH_N"/>
</dbReference>
<accession>D3VJL4</accession>
<dbReference type="PANTHER" id="PTHR30537:SF26">
    <property type="entry name" value="GLYCINE CLEAVAGE SYSTEM TRANSCRIPTIONAL ACTIVATOR"/>
    <property type="match status" value="1"/>
</dbReference>
<keyword evidence="7" id="KW-1185">Reference proteome</keyword>
<protein>
    <submittedName>
        <fullName evidence="6">Transcriptional regulator</fullName>
    </submittedName>
</protein>